<comment type="caution">
    <text evidence="1">The sequence shown here is derived from an EMBL/GenBank/DDBJ whole genome shotgun (WGS) entry which is preliminary data.</text>
</comment>
<dbReference type="Proteomes" id="UP001596084">
    <property type="component" value="Unassembled WGS sequence"/>
</dbReference>
<keyword evidence="2" id="KW-1185">Reference proteome</keyword>
<dbReference type="EMBL" id="JBHSMX010000066">
    <property type="protein sequence ID" value="MFC5524034.1"/>
    <property type="molecule type" value="Genomic_DNA"/>
</dbReference>
<gene>
    <name evidence="1" type="ORF">ACFPP7_24450</name>
</gene>
<evidence type="ECO:0000313" key="2">
    <source>
        <dbReference type="Proteomes" id="UP001596084"/>
    </source>
</evidence>
<name>A0ABW0QMX3_9BURK</name>
<organism evidence="1 2">
    <name type="scientific">Polaromonas jejuensis</name>
    <dbReference type="NCBI Taxonomy" id="457502"/>
    <lineage>
        <taxon>Bacteria</taxon>
        <taxon>Pseudomonadati</taxon>
        <taxon>Pseudomonadota</taxon>
        <taxon>Betaproteobacteria</taxon>
        <taxon>Burkholderiales</taxon>
        <taxon>Comamonadaceae</taxon>
        <taxon>Polaromonas</taxon>
    </lineage>
</organism>
<proteinExistence type="predicted"/>
<accession>A0ABW0QMX3</accession>
<sequence>METIFKDLSPDVLQARVLILEASLAMMVRLAMQPEMQQAMLYFVQESEDNMFNLGVPEDALPLAKQIAQALAPSPE</sequence>
<reference evidence="2" key="1">
    <citation type="journal article" date="2019" name="Int. J. Syst. Evol. Microbiol.">
        <title>The Global Catalogue of Microorganisms (GCM) 10K type strain sequencing project: providing services to taxonomists for standard genome sequencing and annotation.</title>
        <authorList>
            <consortium name="The Broad Institute Genomics Platform"/>
            <consortium name="The Broad Institute Genome Sequencing Center for Infectious Disease"/>
            <person name="Wu L."/>
            <person name="Ma J."/>
        </authorList>
    </citation>
    <scope>NUCLEOTIDE SEQUENCE [LARGE SCALE GENOMIC DNA]</scope>
    <source>
        <strain evidence="2">CGMCC 4.7277</strain>
    </source>
</reference>
<protein>
    <submittedName>
        <fullName evidence="1">Uncharacterized protein</fullName>
    </submittedName>
</protein>
<evidence type="ECO:0000313" key="1">
    <source>
        <dbReference type="EMBL" id="MFC5524034.1"/>
    </source>
</evidence>